<organism evidence="10 11">
    <name type="scientific">Solirubrobacter phytolaccae</name>
    <dbReference type="NCBI Taxonomy" id="1404360"/>
    <lineage>
        <taxon>Bacteria</taxon>
        <taxon>Bacillati</taxon>
        <taxon>Actinomycetota</taxon>
        <taxon>Thermoleophilia</taxon>
        <taxon>Solirubrobacterales</taxon>
        <taxon>Solirubrobacteraceae</taxon>
        <taxon>Solirubrobacter</taxon>
    </lineage>
</organism>
<dbReference type="PRINTS" id="PR01179">
    <property type="entry name" value="ODADCRBXLASE"/>
</dbReference>
<dbReference type="InterPro" id="IPR029066">
    <property type="entry name" value="PLP-binding_barrel"/>
</dbReference>
<keyword evidence="5 8" id="KW-0457">Lysine biosynthesis</keyword>
<feature type="modified residue" description="N6-(pyridoxal phosphate)lysine" evidence="5 7">
    <location>
        <position position="67"/>
    </location>
</feature>
<evidence type="ECO:0000259" key="9">
    <source>
        <dbReference type="Pfam" id="PF02784"/>
    </source>
</evidence>
<gene>
    <name evidence="5 10" type="primary">lysA</name>
    <name evidence="10" type="ORF">OJ997_31875</name>
</gene>
<comment type="similarity">
    <text evidence="5">Belongs to the Orn/Lys/Arg decarboxylase class-II family. LysA subfamily.</text>
</comment>
<dbReference type="GO" id="GO:0009089">
    <property type="term" value="P:lysine biosynthetic process via diaminopimelate"/>
    <property type="evidence" value="ECO:0007669"/>
    <property type="project" value="UniProtKB-UniRule"/>
</dbReference>
<dbReference type="GO" id="GO:0030170">
    <property type="term" value="F:pyridoxal phosphate binding"/>
    <property type="evidence" value="ECO:0007669"/>
    <property type="project" value="UniProtKB-UniRule"/>
</dbReference>
<dbReference type="SUPFAM" id="SSF51419">
    <property type="entry name" value="PLP-binding barrel"/>
    <property type="match status" value="1"/>
</dbReference>
<dbReference type="Gene3D" id="3.20.20.10">
    <property type="entry name" value="Alanine racemase"/>
    <property type="match status" value="1"/>
</dbReference>
<dbReference type="AlphaFoldDB" id="A0A9X3NJZ7"/>
<keyword evidence="11" id="KW-1185">Reference proteome</keyword>
<dbReference type="EC" id="4.1.1.20" evidence="5 6"/>
<dbReference type="HAMAP" id="MF_02120">
    <property type="entry name" value="LysA"/>
    <property type="match status" value="1"/>
</dbReference>
<dbReference type="EMBL" id="JAPDDP010000092">
    <property type="protein sequence ID" value="MDA0184946.1"/>
    <property type="molecule type" value="Genomic_DNA"/>
</dbReference>
<dbReference type="InterPro" id="IPR022644">
    <property type="entry name" value="De-COase2_N"/>
</dbReference>
<evidence type="ECO:0000313" key="10">
    <source>
        <dbReference type="EMBL" id="MDA0184946.1"/>
    </source>
</evidence>
<dbReference type="InterPro" id="IPR002986">
    <property type="entry name" value="DAP_deCOOHase_LysA"/>
</dbReference>
<keyword evidence="2 5" id="KW-0210">Decarboxylase</keyword>
<protein>
    <recommendedName>
        <fullName evidence="5 6">Diaminopimelate decarboxylase</fullName>
        <shortName evidence="5">DAP decarboxylase</shortName>
        <shortName evidence="5">DAPDC</shortName>
        <ecNumber evidence="5 6">4.1.1.20</ecNumber>
    </recommendedName>
</protein>
<feature type="domain" description="Orn/DAP/Arg decarboxylase 2 N-terminal" evidence="9">
    <location>
        <begin position="44"/>
        <end position="277"/>
    </location>
</feature>
<dbReference type="GO" id="GO:0008836">
    <property type="term" value="F:diaminopimelate decarboxylase activity"/>
    <property type="evidence" value="ECO:0007669"/>
    <property type="project" value="UniProtKB-UniRule"/>
</dbReference>
<feature type="binding site" evidence="5">
    <location>
        <position position="273"/>
    </location>
    <ligand>
        <name>substrate</name>
    </ligand>
</feature>
<evidence type="ECO:0000256" key="5">
    <source>
        <dbReference type="HAMAP-Rule" id="MF_02120"/>
    </source>
</evidence>
<feature type="binding site" evidence="5">
    <location>
        <position position="372"/>
    </location>
    <ligand>
        <name>substrate</name>
    </ligand>
</feature>
<feature type="binding site" evidence="5">
    <location>
        <begin position="270"/>
        <end position="273"/>
    </location>
    <ligand>
        <name>pyridoxal 5'-phosphate</name>
        <dbReference type="ChEBI" id="CHEBI:597326"/>
    </ligand>
</feature>
<proteinExistence type="inferred from homology"/>
<dbReference type="PRINTS" id="PR01181">
    <property type="entry name" value="DAPDCRBXLASE"/>
</dbReference>
<feature type="binding site" evidence="5">
    <location>
        <position position="372"/>
    </location>
    <ligand>
        <name>pyridoxal 5'-phosphate</name>
        <dbReference type="ChEBI" id="CHEBI:597326"/>
    </ligand>
</feature>
<sequence length="413" mass="43602">MPATASHLYPHASSVDDGRLSIGGCDAADLAREFGTPLYAVAEDDLRARAREFRAAMGEGEVIFASKAFPCTAVLRVFEEEGLSVDVASGGELALATSAGFSGDRIILHGNAKSARELEAAVDAGARIVVDNFDDIDKLDALGKPANVLIRVTPGVVADTHAAILTGHAGSKFGFSLAQAPLAIERLTNAPWADLHGLHMHIGSQLFDLEPWRLAVEAIATLGDFPAYDLGGGLAVAYTDRRPPSVTEFVGNMVASANELLGTGKRLSIEPGRALTASAGVTLYTVESVKDVDLPDGNVRFVAVDGGMSDNLRPMLYDAPYQADLVDRVGAAGTPCTVVGKHCESGDVLIRETALHEPKPGDVLVTPVTGAYVYAMANNYNGVPRPPVVFCKDGEARLVVRRETFEDLHGRDV</sequence>
<evidence type="ECO:0000256" key="4">
    <source>
        <dbReference type="ARBA" id="ARBA00023239"/>
    </source>
</evidence>
<evidence type="ECO:0000256" key="6">
    <source>
        <dbReference type="NCBIfam" id="TIGR01048"/>
    </source>
</evidence>
<keyword evidence="3 5" id="KW-0663">Pyridoxal phosphate</keyword>
<reference evidence="10" key="1">
    <citation type="submission" date="2022-10" db="EMBL/GenBank/DDBJ databases">
        <title>The WGS of Solirubrobacter phytolaccae KCTC 29190.</title>
        <authorList>
            <person name="Jiang Z."/>
        </authorList>
    </citation>
    <scope>NUCLEOTIDE SEQUENCE</scope>
    <source>
        <strain evidence="10">KCTC 29190</strain>
    </source>
</reference>
<dbReference type="Proteomes" id="UP001147653">
    <property type="component" value="Unassembled WGS sequence"/>
</dbReference>
<dbReference type="InterPro" id="IPR000183">
    <property type="entry name" value="Orn/DAP/Arg_de-COase"/>
</dbReference>
<evidence type="ECO:0000256" key="7">
    <source>
        <dbReference type="PIRSR" id="PIRSR600183-50"/>
    </source>
</evidence>
<dbReference type="Gene3D" id="2.40.37.10">
    <property type="entry name" value="Lyase, Ornithine Decarboxylase, Chain A, domain 1"/>
    <property type="match status" value="1"/>
</dbReference>
<comment type="subunit">
    <text evidence="5">Homodimer.</text>
</comment>
<feature type="active site" description="Proton donor" evidence="7">
    <location>
        <position position="343"/>
    </location>
</feature>
<comment type="pathway">
    <text evidence="5 8">Amino-acid biosynthesis; L-lysine biosynthesis via DAP pathway; L-lysine from DL-2,6-diaminopimelate: step 1/1.</text>
</comment>
<feature type="binding site" evidence="5">
    <location>
        <position position="233"/>
    </location>
    <ligand>
        <name>pyridoxal 5'-phosphate</name>
        <dbReference type="ChEBI" id="CHEBI:597326"/>
    </ligand>
</feature>
<accession>A0A9X3NJZ7</accession>
<keyword evidence="5" id="KW-0028">Amino-acid biosynthesis</keyword>
<keyword evidence="4 5" id="KW-0456">Lyase</keyword>
<comment type="caution">
    <text evidence="10">The sequence shown here is derived from an EMBL/GenBank/DDBJ whole genome shotgun (WGS) entry which is preliminary data.</text>
</comment>
<comment type="cofactor">
    <cofactor evidence="1 5 7 8">
        <name>pyridoxal 5'-phosphate</name>
        <dbReference type="ChEBI" id="CHEBI:597326"/>
    </cofactor>
</comment>
<evidence type="ECO:0000256" key="1">
    <source>
        <dbReference type="ARBA" id="ARBA00001933"/>
    </source>
</evidence>
<dbReference type="FunFam" id="3.20.20.10:FF:000003">
    <property type="entry name" value="Diaminopimelate decarboxylase"/>
    <property type="match status" value="1"/>
</dbReference>
<evidence type="ECO:0000313" key="11">
    <source>
        <dbReference type="Proteomes" id="UP001147653"/>
    </source>
</evidence>
<evidence type="ECO:0000256" key="8">
    <source>
        <dbReference type="RuleBase" id="RU003738"/>
    </source>
</evidence>
<feature type="binding site" evidence="5">
    <location>
        <position position="344"/>
    </location>
    <ligand>
        <name>substrate</name>
    </ligand>
</feature>
<dbReference type="RefSeq" id="WP_270029413.1">
    <property type="nucleotide sequence ID" value="NZ_JAPDDP010000092.1"/>
</dbReference>
<comment type="catalytic activity">
    <reaction evidence="5 8">
        <text>meso-2,6-diaminopimelate + H(+) = L-lysine + CO2</text>
        <dbReference type="Rhea" id="RHEA:15101"/>
        <dbReference type="ChEBI" id="CHEBI:15378"/>
        <dbReference type="ChEBI" id="CHEBI:16526"/>
        <dbReference type="ChEBI" id="CHEBI:32551"/>
        <dbReference type="ChEBI" id="CHEBI:57791"/>
        <dbReference type="EC" id="4.1.1.20"/>
    </reaction>
</comment>
<dbReference type="PANTHER" id="PTHR43727">
    <property type="entry name" value="DIAMINOPIMELATE DECARBOXYLASE"/>
    <property type="match status" value="1"/>
</dbReference>
<dbReference type="Pfam" id="PF02784">
    <property type="entry name" value="Orn_Arg_deC_N"/>
    <property type="match status" value="1"/>
</dbReference>
<dbReference type="NCBIfam" id="TIGR01048">
    <property type="entry name" value="lysA"/>
    <property type="match status" value="1"/>
</dbReference>
<dbReference type="SUPFAM" id="SSF50621">
    <property type="entry name" value="Alanine racemase C-terminal domain-like"/>
    <property type="match status" value="1"/>
</dbReference>
<feature type="binding site" evidence="5">
    <location>
        <position position="317"/>
    </location>
    <ligand>
        <name>substrate</name>
    </ligand>
</feature>
<feature type="binding site" evidence="5">
    <location>
        <position position="313"/>
    </location>
    <ligand>
        <name>substrate</name>
    </ligand>
</feature>
<evidence type="ECO:0000256" key="3">
    <source>
        <dbReference type="ARBA" id="ARBA00022898"/>
    </source>
</evidence>
<comment type="function">
    <text evidence="5">Specifically catalyzes the decarboxylation of meso-diaminopimelate (meso-DAP) to L-lysine.</text>
</comment>
<dbReference type="CDD" id="cd06828">
    <property type="entry name" value="PLPDE_III_DapDC"/>
    <property type="match status" value="1"/>
</dbReference>
<evidence type="ECO:0000256" key="2">
    <source>
        <dbReference type="ARBA" id="ARBA00022793"/>
    </source>
</evidence>
<dbReference type="PANTHER" id="PTHR43727:SF2">
    <property type="entry name" value="GROUP IV DECARBOXYLASE"/>
    <property type="match status" value="1"/>
</dbReference>
<name>A0A9X3NJZ7_9ACTN</name>
<dbReference type="InterPro" id="IPR009006">
    <property type="entry name" value="Ala_racemase/Decarboxylase_C"/>
</dbReference>